<dbReference type="AlphaFoldDB" id="A0AAD5XFU0"/>
<protein>
    <submittedName>
        <fullName evidence="4">Uncharacterized protein</fullName>
    </submittedName>
</protein>
<accession>A0AAD5XFU0</accession>
<evidence type="ECO:0000313" key="5">
    <source>
        <dbReference type="Proteomes" id="UP001211907"/>
    </source>
</evidence>
<feature type="coiled-coil region" evidence="2">
    <location>
        <begin position="386"/>
        <end position="413"/>
    </location>
</feature>
<proteinExistence type="predicted"/>
<feature type="coiled-coil region" evidence="2">
    <location>
        <begin position="237"/>
        <end position="331"/>
    </location>
</feature>
<keyword evidence="1 2" id="KW-0175">Coiled coil</keyword>
<dbReference type="EMBL" id="JADGJH010000206">
    <property type="protein sequence ID" value="KAJ3133808.1"/>
    <property type="molecule type" value="Genomic_DNA"/>
</dbReference>
<evidence type="ECO:0000256" key="3">
    <source>
        <dbReference type="SAM" id="MobiDB-lite"/>
    </source>
</evidence>
<organism evidence="4 5">
    <name type="scientific">Physocladia obscura</name>
    <dbReference type="NCBI Taxonomy" id="109957"/>
    <lineage>
        <taxon>Eukaryota</taxon>
        <taxon>Fungi</taxon>
        <taxon>Fungi incertae sedis</taxon>
        <taxon>Chytridiomycota</taxon>
        <taxon>Chytridiomycota incertae sedis</taxon>
        <taxon>Chytridiomycetes</taxon>
        <taxon>Chytridiales</taxon>
        <taxon>Chytriomycetaceae</taxon>
        <taxon>Physocladia</taxon>
    </lineage>
</organism>
<dbReference type="PANTHER" id="PTHR18870:SF9">
    <property type="entry name" value="PROTEIN TAG-278-RELATED"/>
    <property type="match status" value="1"/>
</dbReference>
<reference evidence="4" key="1">
    <citation type="submission" date="2020-05" db="EMBL/GenBank/DDBJ databases">
        <title>Phylogenomic resolution of chytrid fungi.</title>
        <authorList>
            <person name="Stajich J.E."/>
            <person name="Amses K."/>
            <person name="Simmons R."/>
            <person name="Seto K."/>
            <person name="Myers J."/>
            <person name="Bonds A."/>
            <person name="Quandt C.A."/>
            <person name="Barry K."/>
            <person name="Liu P."/>
            <person name="Grigoriev I."/>
            <person name="Longcore J.E."/>
            <person name="James T.Y."/>
        </authorList>
    </citation>
    <scope>NUCLEOTIDE SEQUENCE</scope>
    <source>
        <strain evidence="4">JEL0513</strain>
    </source>
</reference>
<feature type="region of interest" description="Disordered" evidence="3">
    <location>
        <begin position="1"/>
        <end position="24"/>
    </location>
</feature>
<evidence type="ECO:0000256" key="1">
    <source>
        <dbReference type="ARBA" id="ARBA00023054"/>
    </source>
</evidence>
<evidence type="ECO:0000313" key="4">
    <source>
        <dbReference type="EMBL" id="KAJ3133808.1"/>
    </source>
</evidence>
<comment type="caution">
    <text evidence="4">The sequence shown here is derived from an EMBL/GenBank/DDBJ whole genome shotgun (WGS) entry which is preliminary data.</text>
</comment>
<keyword evidence="5" id="KW-1185">Reference proteome</keyword>
<name>A0AAD5XFU0_9FUNG</name>
<sequence>MAEAHAEELKTQEATFSLKEKESKEELEHVTKRYQEIKEILFSQQEVITDITEKLTEKEDELAAAKIELSGVETSVKEMKMEMAYLSDSLNIANDRLESQGLELAEKSKKFALLEIELTKCSEKLENAKADFKVLQTNYESAQHTINELGAEMYEVNRSKAEMEVMKVEAERKLAKVIEDLQQQEIDLIAKMYAALEAQSARMLEESELKLKTTVDALEATHIKVVAAKNDEIAATILKHAAEIEKWKNILRKQKDETMELKNFMQDQLDKMEEAKNLVKEKLEMTLKTLQEKVDDIQELRKIVQTHVNSIKALEVDKADLYQKMVRMDDQIRTEMNEKFRVDKLESDEKWEIFHAHEMQNLRDKMTHDHHLELMGAIEKTEFDYKDQIERLVREHEIRNEEWTKTKTDLENRSLTLEINIKMLTKGIAEIREEHAHKLTTLMDSNEKFIAQERKNFEFELTAKETQLKVASTIALGNLEKKHAGILEERESAHKKMVDELRNLNTKNALQAKKEAESKLNTEVIRLKILHTDETRALIEKYNQENAETVLQMNVQRKAALKEQSDTHYIEMEVLNSKIEELKFEILRRTSVEEAFARQISDLEYEISKLKDTIAARHTEIARLKDRHMLALDTQLETLTKQHEAKIFNLNEEHIMEANNMIKDFELAQDYLKKQIKTHVKQLEDAALKYINRESRDDDLAKISILEEDISKRKKRTQVLIVNILNYSK</sequence>
<dbReference type="PANTHER" id="PTHR18870">
    <property type="entry name" value="PROTEIN TAG-278-RELATED"/>
    <property type="match status" value="1"/>
</dbReference>
<dbReference type="Proteomes" id="UP001211907">
    <property type="component" value="Unassembled WGS sequence"/>
</dbReference>
<evidence type="ECO:0000256" key="2">
    <source>
        <dbReference type="SAM" id="Coils"/>
    </source>
</evidence>
<feature type="coiled-coil region" evidence="2">
    <location>
        <begin position="111"/>
        <end position="187"/>
    </location>
</feature>
<feature type="compositionally biased region" description="Basic and acidic residues" evidence="3">
    <location>
        <begin position="1"/>
        <end position="11"/>
    </location>
</feature>
<gene>
    <name evidence="4" type="ORF">HK100_004061</name>
</gene>